<evidence type="ECO:0000313" key="1">
    <source>
        <dbReference type="EMBL" id="KAF1758159.1"/>
    </source>
</evidence>
<dbReference type="Proteomes" id="UP000483820">
    <property type="component" value="Chromosome IV"/>
</dbReference>
<protein>
    <submittedName>
        <fullName evidence="1">Uncharacterized protein</fullName>
    </submittedName>
</protein>
<evidence type="ECO:0000313" key="2">
    <source>
        <dbReference type="Proteomes" id="UP000483820"/>
    </source>
</evidence>
<dbReference type="RefSeq" id="XP_053585147.1">
    <property type="nucleotide sequence ID" value="XM_053730375.1"/>
</dbReference>
<name>A0A6A5GUF9_CAERE</name>
<comment type="caution">
    <text evidence="1">The sequence shown here is derived from an EMBL/GenBank/DDBJ whole genome shotgun (WGS) entry which is preliminary data.</text>
</comment>
<dbReference type="GeneID" id="78775885"/>
<dbReference type="AlphaFoldDB" id="A0A6A5GUF9"/>
<accession>A0A6A5GUF9</accession>
<organism evidence="1 2">
    <name type="scientific">Caenorhabditis remanei</name>
    <name type="common">Caenorhabditis vulgaris</name>
    <dbReference type="NCBI Taxonomy" id="31234"/>
    <lineage>
        <taxon>Eukaryota</taxon>
        <taxon>Metazoa</taxon>
        <taxon>Ecdysozoa</taxon>
        <taxon>Nematoda</taxon>
        <taxon>Chromadorea</taxon>
        <taxon>Rhabditida</taxon>
        <taxon>Rhabditina</taxon>
        <taxon>Rhabditomorpha</taxon>
        <taxon>Rhabditoidea</taxon>
        <taxon>Rhabditidae</taxon>
        <taxon>Peloderinae</taxon>
        <taxon>Caenorhabditis</taxon>
    </lineage>
</organism>
<sequence length="123" mass="13157">MVALMRVSSSSSPRMARWRCLGVIRFTLRSLEAFPASSRTSAVRYSRIAALKEDLEDFVNTVSGLPVNCGCGSNTSTGSGSLLQETMNTSDWELESSSSAPRDDLRLGLSGVLSSLSFSSGHC</sequence>
<reference evidence="1 2" key="1">
    <citation type="submission" date="2019-12" db="EMBL/GenBank/DDBJ databases">
        <title>Chromosome-level assembly of the Caenorhabditis remanei genome.</title>
        <authorList>
            <person name="Teterina A.A."/>
            <person name="Willis J.H."/>
            <person name="Phillips P.C."/>
        </authorList>
    </citation>
    <scope>NUCLEOTIDE SEQUENCE [LARGE SCALE GENOMIC DNA]</scope>
    <source>
        <strain evidence="1 2">PX506</strain>
        <tissue evidence="1">Whole organism</tissue>
    </source>
</reference>
<gene>
    <name evidence="1" type="ORF">GCK72_014617</name>
</gene>
<proteinExistence type="predicted"/>
<dbReference type="KEGG" id="crq:GCK72_014617"/>
<dbReference type="EMBL" id="WUAV01000004">
    <property type="protein sequence ID" value="KAF1758159.1"/>
    <property type="molecule type" value="Genomic_DNA"/>
</dbReference>
<dbReference type="CTD" id="78775885"/>